<name>A0ABM8X024_9BURK</name>
<evidence type="ECO:0000259" key="1">
    <source>
        <dbReference type="SMART" id="SM00507"/>
    </source>
</evidence>
<sequence>MARLSKAEREQVRRMFDGRCAYCGEPLPARWHVDHIEPVMRAAVSVKTPAGWRLRAGPMLNPERDTADNYMPACPPCNISKSTFSVEQWRQSLQRHLDSLSSYTPIYRMVKRFGLIAETGAAVIFYFERARANQQEGRDNGN</sequence>
<evidence type="ECO:0000313" key="3">
    <source>
        <dbReference type="Proteomes" id="UP000721236"/>
    </source>
</evidence>
<feature type="domain" description="HNH nuclease" evidence="1">
    <location>
        <begin position="7"/>
        <end position="79"/>
    </location>
</feature>
<dbReference type="SMART" id="SM00507">
    <property type="entry name" value="HNHc"/>
    <property type="match status" value="1"/>
</dbReference>
<reference evidence="2 3" key="1">
    <citation type="submission" date="2021-08" db="EMBL/GenBank/DDBJ databases">
        <authorList>
            <person name="Peeters C."/>
        </authorList>
    </citation>
    <scope>NUCLEOTIDE SEQUENCE [LARGE SCALE GENOMIC DNA]</scope>
    <source>
        <strain evidence="2 3">LMG 21510</strain>
    </source>
</reference>
<dbReference type="RefSeq" id="WP_224042519.1">
    <property type="nucleotide sequence ID" value="NZ_CAJZAH010000002.1"/>
</dbReference>
<dbReference type="Proteomes" id="UP000721236">
    <property type="component" value="Unassembled WGS sequence"/>
</dbReference>
<comment type="caution">
    <text evidence="2">The sequence shown here is derived from an EMBL/GenBank/DDBJ whole genome shotgun (WGS) entry which is preliminary data.</text>
</comment>
<organism evidence="2 3">
    <name type="scientific">Cupriavidus respiraculi</name>
    <dbReference type="NCBI Taxonomy" id="195930"/>
    <lineage>
        <taxon>Bacteria</taxon>
        <taxon>Pseudomonadati</taxon>
        <taxon>Pseudomonadota</taxon>
        <taxon>Betaproteobacteria</taxon>
        <taxon>Burkholderiales</taxon>
        <taxon>Burkholderiaceae</taxon>
        <taxon>Cupriavidus</taxon>
    </lineage>
</organism>
<evidence type="ECO:0000313" key="2">
    <source>
        <dbReference type="EMBL" id="CAG9173225.1"/>
    </source>
</evidence>
<keyword evidence="3" id="KW-1185">Reference proteome</keyword>
<dbReference type="Gene3D" id="1.10.30.50">
    <property type="match status" value="1"/>
</dbReference>
<protein>
    <recommendedName>
        <fullName evidence="1">HNH nuclease domain-containing protein</fullName>
    </recommendedName>
</protein>
<proteinExistence type="predicted"/>
<dbReference type="InterPro" id="IPR003615">
    <property type="entry name" value="HNH_nuc"/>
</dbReference>
<dbReference type="CDD" id="cd00085">
    <property type="entry name" value="HNHc"/>
    <property type="match status" value="1"/>
</dbReference>
<gene>
    <name evidence="2" type="ORF">LMG21510_02191</name>
</gene>
<accession>A0ABM8X024</accession>
<dbReference type="EMBL" id="CAJZAH010000002">
    <property type="protein sequence ID" value="CAG9173225.1"/>
    <property type="molecule type" value="Genomic_DNA"/>
</dbReference>